<accession>F9WSC3</accession>
<reference evidence="2 3" key="1">
    <citation type="journal article" date="2012" name="Proc. Natl. Acad. Sci. U.S.A.">
        <title>Antigenic diversity is generated by distinct evolutionary mechanisms in African trypanosome species.</title>
        <authorList>
            <person name="Jackson A.P."/>
            <person name="Berry A."/>
            <person name="Aslett M."/>
            <person name="Allison H.C."/>
            <person name="Burton P."/>
            <person name="Vavrova-Anderson J."/>
            <person name="Brown R."/>
            <person name="Browne H."/>
            <person name="Corton N."/>
            <person name="Hauser H."/>
            <person name="Gamble J."/>
            <person name="Gilderthorp R."/>
            <person name="Marcello L."/>
            <person name="McQuillan J."/>
            <person name="Otto T.D."/>
            <person name="Quail M.A."/>
            <person name="Sanders M.J."/>
            <person name="van Tonder A."/>
            <person name="Ginger M.L."/>
            <person name="Field M.C."/>
            <person name="Barry J.D."/>
            <person name="Hertz-Fowler C."/>
            <person name="Berriman M."/>
        </authorList>
    </citation>
    <scope>NUCLEOTIDE SEQUENCE</scope>
    <source>
        <strain evidence="2 3">Y486</strain>
    </source>
</reference>
<protein>
    <submittedName>
        <fullName evidence="2">Uncharacterized protein</fullName>
    </submittedName>
</protein>
<sequence>MLQGSNVLKQCLDRFTILQRSEHEDLKHNTIARCMVLGVEGVGVTRNNFMQPLNHLLRLRKHNPVPAVLISAVATRRTRSTRLCAVPPSFHPIPPAKTSRKRDTSALTSLASATSASSLRVL</sequence>
<evidence type="ECO:0000313" key="2">
    <source>
        <dbReference type="EMBL" id="CCD20462.1"/>
    </source>
</evidence>
<keyword evidence="3" id="KW-1185">Reference proteome</keyword>
<evidence type="ECO:0000256" key="1">
    <source>
        <dbReference type="SAM" id="MobiDB-lite"/>
    </source>
</evidence>
<organism evidence="2 3">
    <name type="scientific">Trypanosoma vivax (strain Y486)</name>
    <dbReference type="NCBI Taxonomy" id="1055687"/>
    <lineage>
        <taxon>Eukaryota</taxon>
        <taxon>Discoba</taxon>
        <taxon>Euglenozoa</taxon>
        <taxon>Kinetoplastea</taxon>
        <taxon>Metakinetoplastina</taxon>
        <taxon>Trypanosomatida</taxon>
        <taxon>Trypanosomatidae</taxon>
        <taxon>Trypanosoma</taxon>
        <taxon>Duttonella</taxon>
    </lineage>
</organism>
<feature type="region of interest" description="Disordered" evidence="1">
    <location>
        <begin position="85"/>
        <end position="108"/>
    </location>
</feature>
<dbReference type="EMBL" id="CAEX01005631">
    <property type="protein sequence ID" value="CCD20462.1"/>
    <property type="molecule type" value="Genomic_DNA"/>
</dbReference>
<dbReference type="AlphaFoldDB" id="F9WSC3"/>
<gene>
    <name evidence="2" type="ORF">TvY486_0032960</name>
</gene>
<name>F9WSC3_TRYVY</name>
<dbReference type="Proteomes" id="UP000009027">
    <property type="component" value="Unassembled WGS sequence"/>
</dbReference>
<evidence type="ECO:0000313" key="3">
    <source>
        <dbReference type="Proteomes" id="UP000009027"/>
    </source>
</evidence>
<dbReference type="VEuPathDB" id="TriTrypDB:TvY486_0032960"/>
<proteinExistence type="predicted"/>